<feature type="binding site" evidence="19">
    <location>
        <position position="177"/>
    </location>
    <ligand>
        <name>NAD(+)</name>
        <dbReference type="ChEBI" id="CHEBI:57540"/>
    </ligand>
</feature>
<keyword evidence="16 19" id="KW-0057">Aromatic amino acid biosynthesis</keyword>
<dbReference type="InterPro" id="IPR056179">
    <property type="entry name" value="DHQS_C"/>
</dbReference>
<comment type="caution">
    <text evidence="19">Lacks conserved residue(s) required for the propagation of feature annotation.</text>
</comment>
<feature type="binding site" evidence="19">
    <location>
        <begin position="131"/>
        <end position="135"/>
    </location>
    <ligand>
        <name>NAD(+)</name>
        <dbReference type="ChEBI" id="CHEBI:57540"/>
    </ligand>
</feature>
<dbReference type="InterPro" id="IPR030960">
    <property type="entry name" value="DHQS/DOIS_N"/>
</dbReference>
<evidence type="ECO:0000256" key="7">
    <source>
        <dbReference type="ARBA" id="ARBA00005412"/>
    </source>
</evidence>
<reference evidence="22 23" key="1">
    <citation type="submission" date="2017-03" db="EMBL/GenBank/DDBJ databases">
        <authorList>
            <person name="Afonso C.L."/>
            <person name="Miller P.J."/>
            <person name="Scott M.A."/>
            <person name="Spackman E."/>
            <person name="Goraichik I."/>
            <person name="Dimitrov K.M."/>
            <person name="Suarez D.L."/>
            <person name="Swayne D.E."/>
        </authorList>
    </citation>
    <scope>NUCLEOTIDE SEQUENCE [LARGE SCALE GENOMIC DNA]</scope>
    <source>
        <strain evidence="22 23">CECT 7023</strain>
    </source>
</reference>
<dbReference type="GO" id="GO:0008652">
    <property type="term" value="P:amino acid biosynthetic process"/>
    <property type="evidence" value="ECO:0007669"/>
    <property type="project" value="UniProtKB-KW"/>
</dbReference>
<dbReference type="EMBL" id="FWFZ01000001">
    <property type="protein sequence ID" value="SLN15659.1"/>
    <property type="molecule type" value="Genomic_DNA"/>
</dbReference>
<dbReference type="HAMAP" id="MF_00110">
    <property type="entry name" value="DHQ_synthase"/>
    <property type="match status" value="1"/>
</dbReference>
<dbReference type="InterPro" id="IPR030963">
    <property type="entry name" value="DHQ_synth_fam"/>
</dbReference>
<keyword evidence="11 19" id="KW-0028">Amino-acid biosynthesis</keyword>
<evidence type="ECO:0000256" key="14">
    <source>
        <dbReference type="ARBA" id="ARBA00022833"/>
    </source>
</evidence>
<dbReference type="FunFam" id="3.40.50.1970:FF:000007">
    <property type="entry name" value="Pentafunctional AROM polypeptide"/>
    <property type="match status" value="1"/>
</dbReference>
<evidence type="ECO:0000313" key="22">
    <source>
        <dbReference type="EMBL" id="SLN15659.1"/>
    </source>
</evidence>
<dbReference type="InterPro" id="IPR050071">
    <property type="entry name" value="Dehydroquinate_synthase"/>
</dbReference>
<dbReference type="GO" id="GO:0003856">
    <property type="term" value="F:3-dehydroquinate synthase activity"/>
    <property type="evidence" value="ECO:0007669"/>
    <property type="project" value="UniProtKB-UniRule"/>
</dbReference>
<comment type="catalytic activity">
    <reaction evidence="1 19">
        <text>7-phospho-2-dehydro-3-deoxy-D-arabino-heptonate = 3-dehydroquinate + phosphate</text>
        <dbReference type="Rhea" id="RHEA:21968"/>
        <dbReference type="ChEBI" id="CHEBI:32364"/>
        <dbReference type="ChEBI" id="CHEBI:43474"/>
        <dbReference type="ChEBI" id="CHEBI:58394"/>
        <dbReference type="EC" id="4.2.3.4"/>
    </reaction>
</comment>
<evidence type="ECO:0000256" key="4">
    <source>
        <dbReference type="ARBA" id="ARBA00003485"/>
    </source>
</evidence>
<feature type="binding site" evidence="19">
    <location>
        <position position="290"/>
    </location>
    <ligand>
        <name>Zn(2+)</name>
        <dbReference type="ChEBI" id="CHEBI:29105"/>
    </ligand>
</feature>
<evidence type="ECO:0000256" key="8">
    <source>
        <dbReference type="ARBA" id="ARBA00013031"/>
    </source>
</evidence>
<dbReference type="Pfam" id="PF24621">
    <property type="entry name" value="DHQS_C"/>
    <property type="match status" value="1"/>
</dbReference>
<evidence type="ECO:0000256" key="18">
    <source>
        <dbReference type="ARBA" id="ARBA00023285"/>
    </source>
</evidence>
<evidence type="ECO:0000256" key="5">
    <source>
        <dbReference type="ARBA" id="ARBA00004496"/>
    </source>
</evidence>
<feature type="binding site" evidence="19">
    <location>
        <begin position="155"/>
        <end position="156"/>
    </location>
    <ligand>
        <name>NAD(+)</name>
        <dbReference type="ChEBI" id="CHEBI:57540"/>
    </ligand>
</feature>
<evidence type="ECO:0000256" key="15">
    <source>
        <dbReference type="ARBA" id="ARBA00023027"/>
    </source>
</evidence>
<keyword evidence="18 19" id="KW-0170">Cobalt</keyword>
<dbReference type="GO" id="GO:0046872">
    <property type="term" value="F:metal ion binding"/>
    <property type="evidence" value="ECO:0007669"/>
    <property type="project" value="UniProtKB-KW"/>
</dbReference>
<dbReference type="SUPFAM" id="SSF56796">
    <property type="entry name" value="Dehydroquinate synthase-like"/>
    <property type="match status" value="1"/>
</dbReference>
<keyword evidence="23" id="KW-1185">Reference proteome</keyword>
<evidence type="ECO:0000256" key="13">
    <source>
        <dbReference type="ARBA" id="ARBA00022741"/>
    </source>
</evidence>
<accession>A0A1Y5REM0</accession>
<evidence type="ECO:0000256" key="1">
    <source>
        <dbReference type="ARBA" id="ARBA00001393"/>
    </source>
</evidence>
<evidence type="ECO:0000313" key="23">
    <source>
        <dbReference type="Proteomes" id="UP000193900"/>
    </source>
</evidence>
<dbReference type="PANTHER" id="PTHR43622:SF7">
    <property type="entry name" value="3-DEHYDROQUINATE SYNTHASE, CHLOROPLASTIC"/>
    <property type="match status" value="1"/>
</dbReference>
<feature type="binding site" evidence="19">
    <location>
        <position position="272"/>
    </location>
    <ligand>
        <name>Zn(2+)</name>
        <dbReference type="ChEBI" id="CHEBI:29105"/>
    </ligand>
</feature>
<organism evidence="22 23">
    <name type="scientific">Roseisalinus antarcticus</name>
    <dbReference type="NCBI Taxonomy" id="254357"/>
    <lineage>
        <taxon>Bacteria</taxon>
        <taxon>Pseudomonadati</taxon>
        <taxon>Pseudomonadota</taxon>
        <taxon>Alphaproteobacteria</taxon>
        <taxon>Rhodobacterales</taxon>
        <taxon>Roseobacteraceae</taxon>
        <taxon>Roseisalinus</taxon>
    </lineage>
</organism>
<evidence type="ECO:0000256" key="12">
    <source>
        <dbReference type="ARBA" id="ARBA00022723"/>
    </source>
</evidence>
<feature type="binding site" evidence="19">
    <location>
        <position position="168"/>
    </location>
    <ligand>
        <name>NAD(+)</name>
        <dbReference type="ChEBI" id="CHEBI:57540"/>
    </ligand>
</feature>
<name>A0A1Y5REM0_9RHOB</name>
<keyword evidence="13 19" id="KW-0547">Nucleotide-binding</keyword>
<keyword evidence="10 19" id="KW-0963">Cytoplasm</keyword>
<dbReference type="PANTHER" id="PTHR43622">
    <property type="entry name" value="3-DEHYDROQUINATE SYNTHASE"/>
    <property type="match status" value="1"/>
</dbReference>
<dbReference type="GO" id="GO:0005737">
    <property type="term" value="C:cytoplasm"/>
    <property type="evidence" value="ECO:0007669"/>
    <property type="project" value="UniProtKB-SubCell"/>
</dbReference>
<dbReference type="UniPathway" id="UPA00053">
    <property type="reaction ID" value="UER00085"/>
</dbReference>
<feature type="domain" description="3-dehydroquinate synthase N-terminal" evidence="20">
    <location>
        <begin position="94"/>
        <end position="204"/>
    </location>
</feature>
<dbReference type="NCBIfam" id="TIGR01357">
    <property type="entry name" value="aroB"/>
    <property type="match status" value="1"/>
</dbReference>
<dbReference type="InterPro" id="IPR016037">
    <property type="entry name" value="DHQ_synth_AroB"/>
</dbReference>
<evidence type="ECO:0000256" key="6">
    <source>
        <dbReference type="ARBA" id="ARBA00004661"/>
    </source>
</evidence>
<evidence type="ECO:0000256" key="11">
    <source>
        <dbReference type="ARBA" id="ARBA00022605"/>
    </source>
</evidence>
<dbReference type="Gene3D" id="1.20.1090.10">
    <property type="entry name" value="Dehydroquinate synthase-like - alpha domain"/>
    <property type="match status" value="1"/>
</dbReference>
<dbReference type="Gene3D" id="3.40.50.1970">
    <property type="match status" value="1"/>
</dbReference>
<evidence type="ECO:0000256" key="2">
    <source>
        <dbReference type="ARBA" id="ARBA00001911"/>
    </source>
</evidence>
<dbReference type="Proteomes" id="UP000193900">
    <property type="component" value="Unassembled WGS sequence"/>
</dbReference>
<comment type="cofactor">
    <cofactor evidence="2 19">
        <name>NAD(+)</name>
        <dbReference type="ChEBI" id="CHEBI:57540"/>
    </cofactor>
</comment>
<dbReference type="EC" id="4.2.3.4" evidence="8 19"/>
<gene>
    <name evidence="19 22" type="primary">aroB</name>
    <name evidence="22" type="ORF">ROA7023_00213</name>
</gene>
<feature type="binding site" evidence="19">
    <location>
        <position position="210"/>
    </location>
    <ligand>
        <name>Zn(2+)</name>
        <dbReference type="ChEBI" id="CHEBI:29105"/>
    </ligand>
</feature>
<dbReference type="GO" id="GO:0000166">
    <property type="term" value="F:nucleotide binding"/>
    <property type="evidence" value="ECO:0007669"/>
    <property type="project" value="UniProtKB-KW"/>
</dbReference>
<dbReference type="Pfam" id="PF01761">
    <property type="entry name" value="DHQ_synthase"/>
    <property type="match status" value="1"/>
</dbReference>
<comment type="pathway">
    <text evidence="6 19">Metabolic intermediate biosynthesis; chorismate biosynthesis; chorismate from D-erythrose 4-phosphate and phosphoenolpyruvate: step 2/7.</text>
</comment>
<evidence type="ECO:0000256" key="10">
    <source>
        <dbReference type="ARBA" id="ARBA00022490"/>
    </source>
</evidence>
<feature type="domain" description="3-dehydroquinate synthase C-terminal" evidence="21">
    <location>
        <begin position="207"/>
        <end position="355"/>
    </location>
</feature>
<comment type="subcellular location">
    <subcellularLocation>
        <location evidence="5 19">Cytoplasm</location>
    </subcellularLocation>
</comment>
<evidence type="ECO:0000259" key="20">
    <source>
        <dbReference type="Pfam" id="PF01761"/>
    </source>
</evidence>
<comment type="cofactor">
    <cofactor evidence="19">
        <name>Co(2+)</name>
        <dbReference type="ChEBI" id="CHEBI:48828"/>
    </cofactor>
    <cofactor evidence="19">
        <name>Zn(2+)</name>
        <dbReference type="ChEBI" id="CHEBI:29105"/>
    </cofactor>
    <text evidence="19">Binds 1 divalent metal cation per subunit. Can use either Co(2+) or Zn(2+).</text>
</comment>
<sequence>MPLSGLSPGGRTCWRVTMHDGADHQIETVRVDLPGRAYEVRIGPGLLARAGAEIAPLLRRPRVAVLTEDRVAAAHLEGLRDGLSAAGIEMTALALPPGEATKGWPQFTRAVEWLLSERVERGDLVVAFGGGVIGDLAGFAAAVVRRGVRFVQIPTTLLAQVDSSVGGKTGINAPQGKNLVGAFHQPVRVLADTDLLATLPDRDFLAGYGEVVKYGLLGDPAFFDWLEQTGPELRRDRAACVRAVRRSVEMKAEIVVRDETEQGDRALLNLGHTFCHALEAATGYSDRLLHGEGVAIGCGLAFELSARLGLCSQEEPSRVRAHLKAMGMKADLSDIPGELPGPEALLSLMGQDKKVVDGRLNFILARAIGEAFVTSDVPPEAVLSLLGDRLSAR</sequence>
<evidence type="ECO:0000256" key="17">
    <source>
        <dbReference type="ARBA" id="ARBA00023239"/>
    </source>
</evidence>
<keyword evidence="14 19" id="KW-0862">Zinc</keyword>
<keyword evidence="15 19" id="KW-0520">NAD</keyword>
<dbReference type="GO" id="GO:0009423">
    <property type="term" value="P:chorismate biosynthetic process"/>
    <property type="evidence" value="ECO:0007669"/>
    <property type="project" value="UniProtKB-UniRule"/>
</dbReference>
<keyword evidence="17 19" id="KW-0456">Lyase</keyword>
<dbReference type="GO" id="GO:0009073">
    <property type="term" value="P:aromatic amino acid family biosynthetic process"/>
    <property type="evidence" value="ECO:0007669"/>
    <property type="project" value="UniProtKB-KW"/>
</dbReference>
<dbReference type="AlphaFoldDB" id="A0A1Y5REM0"/>
<evidence type="ECO:0000259" key="21">
    <source>
        <dbReference type="Pfam" id="PF24621"/>
    </source>
</evidence>
<keyword evidence="12 19" id="KW-0479">Metal-binding</keyword>
<comment type="similarity">
    <text evidence="7 19">Belongs to the sugar phosphate cyclases superfamily. Dehydroquinate synthase family.</text>
</comment>
<dbReference type="CDD" id="cd08195">
    <property type="entry name" value="DHQS"/>
    <property type="match status" value="1"/>
</dbReference>
<comment type="cofactor">
    <cofactor evidence="3">
        <name>Zn(2+)</name>
        <dbReference type="ChEBI" id="CHEBI:29105"/>
    </cofactor>
</comment>
<evidence type="ECO:0000256" key="16">
    <source>
        <dbReference type="ARBA" id="ARBA00023141"/>
    </source>
</evidence>
<evidence type="ECO:0000256" key="19">
    <source>
        <dbReference type="HAMAP-Rule" id="MF_00110"/>
    </source>
</evidence>
<evidence type="ECO:0000256" key="3">
    <source>
        <dbReference type="ARBA" id="ARBA00001947"/>
    </source>
</evidence>
<comment type="function">
    <text evidence="4 19">Catalyzes the conversion of 3-deoxy-D-arabino-heptulosonate 7-phosphate (DAHP) to dehydroquinate (DHQ).</text>
</comment>
<protein>
    <recommendedName>
        <fullName evidence="9 19">3-dehydroquinate synthase</fullName>
        <shortName evidence="19">DHQS</shortName>
        <ecNumber evidence="8 19">4.2.3.4</ecNumber>
    </recommendedName>
</protein>
<dbReference type="PIRSF" id="PIRSF001455">
    <property type="entry name" value="DHQ_synth"/>
    <property type="match status" value="1"/>
</dbReference>
<proteinExistence type="inferred from homology"/>
<evidence type="ECO:0000256" key="9">
    <source>
        <dbReference type="ARBA" id="ARBA00017684"/>
    </source>
</evidence>